<dbReference type="PANTHER" id="PTHR38597">
    <property type="entry name" value="BLL3834 PROTEIN"/>
    <property type="match status" value="1"/>
</dbReference>
<dbReference type="InterPro" id="IPR008482">
    <property type="entry name" value="DUF763"/>
</dbReference>
<dbReference type="eggNOG" id="arCOG04253">
    <property type="taxonomic scope" value="Archaea"/>
</dbReference>
<dbReference type="AlphaFoldDB" id="F2KSQ5"/>
<sequence length="352" mass="40002">MAGSIYLPLHYGKAPPWLLGRMKKLAKPIITLIIDEFGEEEFFERLSDPIFFQSFSNVLGFDWNSSGTTTVLTGVLKSVLNTPDFDIRVAGGKGKEGLKTPEHIVKFADELGIGNKAEELIEVSRLTAKVDGVALQDGYDIYHHALIFSRKHCVVIQQGMNEHNRLARRYHWKPSDFSAVSAEEPHSGIIAVRRENAVMNLVARDSRENRETILDVVRDGTFRRDYSKLLSIVRYRESVSVPRRIDWKAIERAYNLQPERFERLLLVRGVGKGAIRALALIADIIYNAEYSTQDPAKYCFAVGGKDGVPFPVDRQSYDEVIEFMRDAIKQAELGNYEKLAALKRLQTCFYNR</sequence>
<dbReference type="EMBL" id="CP002588">
    <property type="protein sequence ID" value="AEA46950.1"/>
    <property type="molecule type" value="Genomic_DNA"/>
</dbReference>
<dbReference type="Pfam" id="PF05559">
    <property type="entry name" value="DUF763"/>
    <property type="match status" value="1"/>
</dbReference>
<organism evidence="1 2">
    <name type="scientific">Archaeoglobus veneficus (strain DSM 11195 / SNP6)</name>
    <dbReference type="NCBI Taxonomy" id="693661"/>
    <lineage>
        <taxon>Archaea</taxon>
        <taxon>Methanobacteriati</taxon>
        <taxon>Methanobacteriota</taxon>
        <taxon>Archaeoglobi</taxon>
        <taxon>Archaeoglobales</taxon>
        <taxon>Archaeoglobaceae</taxon>
        <taxon>Archaeoglobus</taxon>
    </lineage>
</organism>
<evidence type="ECO:0000313" key="2">
    <source>
        <dbReference type="Proteomes" id="UP000008136"/>
    </source>
</evidence>
<dbReference type="STRING" id="693661.Arcve_0939"/>
<dbReference type="RefSeq" id="WP_013683614.1">
    <property type="nucleotide sequence ID" value="NC_015320.1"/>
</dbReference>
<dbReference type="KEGG" id="ave:Arcve_0939"/>
<keyword evidence="2" id="KW-1185">Reference proteome</keyword>
<dbReference type="Proteomes" id="UP000008136">
    <property type="component" value="Chromosome"/>
</dbReference>
<reference evidence="1 2" key="1">
    <citation type="submission" date="2011-03" db="EMBL/GenBank/DDBJ databases">
        <title>The complete genome of Archaeoglobus veneficus SNP6.</title>
        <authorList>
            <consortium name="US DOE Joint Genome Institute (JGI-PGF)"/>
            <person name="Lucas S."/>
            <person name="Copeland A."/>
            <person name="Lapidus A."/>
            <person name="Bruce D."/>
            <person name="Goodwin L."/>
            <person name="Pitluck S."/>
            <person name="Kyrpides N."/>
            <person name="Mavromatis K."/>
            <person name="Pagani I."/>
            <person name="Ivanova N."/>
            <person name="Mikhailova N."/>
            <person name="Lu M."/>
            <person name="Detter J.C."/>
            <person name="Tapia R."/>
            <person name="Han C."/>
            <person name="Land M."/>
            <person name="Hauser L."/>
            <person name="Markowitz V."/>
            <person name="Cheng J.-F."/>
            <person name="Hugenholtz P."/>
            <person name="Woyke T."/>
            <person name="Wu D."/>
            <person name="Spring S."/>
            <person name="Brambilla E."/>
            <person name="Klenk H.-P."/>
            <person name="Eisen J.A."/>
        </authorList>
    </citation>
    <scope>NUCLEOTIDE SEQUENCE [LARGE SCALE GENOMIC DNA]</scope>
    <source>
        <strain evidence="2">SNP6</strain>
    </source>
</reference>
<evidence type="ECO:0000313" key="1">
    <source>
        <dbReference type="EMBL" id="AEA46950.1"/>
    </source>
</evidence>
<dbReference type="OrthoDB" id="9948at2157"/>
<dbReference type="HOGENOM" id="CLU_061722_0_0_2"/>
<protein>
    <recommendedName>
        <fullName evidence="3">DUF763 domain-containing protein</fullName>
    </recommendedName>
</protein>
<proteinExistence type="predicted"/>
<accession>F2KSQ5</accession>
<dbReference type="GeneID" id="10394049"/>
<evidence type="ECO:0008006" key="3">
    <source>
        <dbReference type="Google" id="ProtNLM"/>
    </source>
</evidence>
<gene>
    <name evidence="1" type="ordered locus">Arcve_0939</name>
</gene>
<name>F2KSQ5_ARCVS</name>
<dbReference type="PANTHER" id="PTHR38597:SF1">
    <property type="entry name" value="BLL3834 PROTEIN"/>
    <property type="match status" value="1"/>
</dbReference>